<name>A0A0J6I7I3_9PSED</name>
<dbReference type="PANTHER" id="PTHR33420:SF5">
    <property type="entry name" value="FIMBRIAL SUBUNIT"/>
    <property type="match status" value="1"/>
</dbReference>
<dbReference type="GO" id="GO:0043709">
    <property type="term" value="P:cell adhesion involved in single-species biofilm formation"/>
    <property type="evidence" value="ECO:0007669"/>
    <property type="project" value="TreeGrafter"/>
</dbReference>
<feature type="domain" description="Fimbrial-type adhesion" evidence="2">
    <location>
        <begin position="33"/>
        <end position="193"/>
    </location>
</feature>
<evidence type="ECO:0000313" key="3">
    <source>
        <dbReference type="EMBL" id="MQT47592.1"/>
    </source>
</evidence>
<protein>
    <submittedName>
        <fullName evidence="3">Fimbrial protein</fullName>
    </submittedName>
</protein>
<dbReference type="InterPro" id="IPR000259">
    <property type="entry name" value="Adhesion_dom_fimbrial"/>
</dbReference>
<organism evidence="3 5">
    <name type="scientific">Pseudomonas helleri</name>
    <dbReference type="NCBI Taxonomy" id="1608996"/>
    <lineage>
        <taxon>Bacteria</taxon>
        <taxon>Pseudomonadati</taxon>
        <taxon>Pseudomonadota</taxon>
        <taxon>Gammaproteobacteria</taxon>
        <taxon>Pseudomonadales</taxon>
        <taxon>Pseudomonadaceae</taxon>
        <taxon>Pseudomonas</taxon>
    </lineage>
</organism>
<dbReference type="EMBL" id="WIWJ01000020">
    <property type="protein sequence ID" value="MQT47592.1"/>
    <property type="molecule type" value="Genomic_DNA"/>
</dbReference>
<dbReference type="Proteomes" id="UP000441404">
    <property type="component" value="Unassembled WGS sequence"/>
</dbReference>
<dbReference type="PANTHER" id="PTHR33420">
    <property type="entry name" value="FIMBRIAL SUBUNIT ELFA-RELATED"/>
    <property type="match status" value="1"/>
</dbReference>
<dbReference type="SUPFAM" id="SSF49401">
    <property type="entry name" value="Bacterial adhesins"/>
    <property type="match status" value="1"/>
</dbReference>
<evidence type="ECO:0000313" key="4">
    <source>
        <dbReference type="EMBL" id="MQT88476.1"/>
    </source>
</evidence>
<dbReference type="InterPro" id="IPR036937">
    <property type="entry name" value="Adhesion_dom_fimbrial_sf"/>
</dbReference>
<dbReference type="AlphaFoldDB" id="A0A0J6I7I3"/>
<sequence length="193" mass="19744">MFQTIGKYTALCGSTLLIAMAAATVHAADGQVEFTGSVNDNACTINSESVKKSVDMGQVRIADFPNTVGAVATSGATPFSISLENCSGSTLKNASIKFSGQQAASDATVLGMVGSNQVSGVGIQIADARTGDKLPLNTASTDYVLRPQSNTFDFTASYVRLVADTPGTEGAPGTRGIGTGQVNALATFDVTYK</sequence>
<evidence type="ECO:0000313" key="5">
    <source>
        <dbReference type="Proteomes" id="UP000441404"/>
    </source>
</evidence>
<feature type="chain" id="PRO_5036293865" evidence="1">
    <location>
        <begin position="28"/>
        <end position="193"/>
    </location>
</feature>
<reference evidence="5 6" key="1">
    <citation type="submission" date="2019-10" db="EMBL/GenBank/DDBJ databases">
        <title>Evaluation of single-gene subtyping targets for Pseudomonas.</title>
        <authorList>
            <person name="Reichler S.J."/>
            <person name="Orsi R.H."/>
            <person name="Wiedmann M."/>
            <person name="Martin N.H."/>
            <person name="Murphy S.I."/>
        </authorList>
    </citation>
    <scope>NUCLEOTIDE SEQUENCE [LARGE SCALE GENOMIC DNA]</scope>
    <source>
        <strain evidence="4 6">FSL R10-3254</strain>
        <strain evidence="3 5">FSL R10-3257</strain>
    </source>
</reference>
<gene>
    <name evidence="4" type="ORF">GHO39_04870</name>
    <name evidence="3" type="ORF">GHO40_12750</name>
</gene>
<keyword evidence="1" id="KW-0732">Signal</keyword>
<evidence type="ECO:0000313" key="6">
    <source>
        <dbReference type="Proteomes" id="UP000489190"/>
    </source>
</evidence>
<dbReference type="Gene3D" id="2.60.40.1090">
    <property type="entry name" value="Fimbrial-type adhesion domain"/>
    <property type="match status" value="1"/>
</dbReference>
<dbReference type="RefSeq" id="WP_048368420.1">
    <property type="nucleotide sequence ID" value="NZ_JYLD01000003.1"/>
</dbReference>
<dbReference type="InterPro" id="IPR008966">
    <property type="entry name" value="Adhesion_dom_sf"/>
</dbReference>
<dbReference type="OrthoDB" id="6466381at2"/>
<dbReference type="EMBL" id="WIWI01000010">
    <property type="protein sequence ID" value="MQT88476.1"/>
    <property type="molecule type" value="Genomic_DNA"/>
</dbReference>
<accession>A0A0J6I7I3</accession>
<evidence type="ECO:0000256" key="1">
    <source>
        <dbReference type="SAM" id="SignalP"/>
    </source>
</evidence>
<dbReference type="Proteomes" id="UP000489190">
    <property type="component" value="Unassembled WGS sequence"/>
</dbReference>
<dbReference type="InterPro" id="IPR050263">
    <property type="entry name" value="Bact_Fimbrial_Adh_Pro"/>
</dbReference>
<evidence type="ECO:0000259" key="2">
    <source>
        <dbReference type="Pfam" id="PF00419"/>
    </source>
</evidence>
<dbReference type="STRING" id="1608996.TU84_07560"/>
<comment type="caution">
    <text evidence="3">The sequence shown here is derived from an EMBL/GenBank/DDBJ whole genome shotgun (WGS) entry which is preliminary data.</text>
</comment>
<feature type="signal peptide" evidence="1">
    <location>
        <begin position="1"/>
        <end position="27"/>
    </location>
</feature>
<dbReference type="GO" id="GO:0009289">
    <property type="term" value="C:pilus"/>
    <property type="evidence" value="ECO:0007669"/>
    <property type="project" value="InterPro"/>
</dbReference>
<dbReference type="Pfam" id="PF00419">
    <property type="entry name" value="Fimbrial"/>
    <property type="match status" value="1"/>
</dbReference>
<proteinExistence type="predicted"/>